<gene>
    <name evidence="2" type="ORF">RT717_19800</name>
</gene>
<dbReference type="PROSITE" id="PS51257">
    <property type="entry name" value="PROKAR_LIPOPROTEIN"/>
    <property type="match status" value="1"/>
</dbReference>
<dbReference type="EMBL" id="CP136051">
    <property type="protein sequence ID" value="WOK05328.1"/>
    <property type="molecule type" value="Genomic_DNA"/>
</dbReference>
<reference evidence="2 3" key="1">
    <citation type="journal article" date="2023" name="Microbiol. Resour. Announc.">
        <title>Complete Genome Sequence of Imperialibacter roseus strain P4T.</title>
        <authorList>
            <person name="Tizabi D.R."/>
            <person name="Bachvaroff T."/>
            <person name="Hill R.T."/>
        </authorList>
    </citation>
    <scope>NUCLEOTIDE SEQUENCE [LARGE SCALE GENOMIC DNA]</scope>
    <source>
        <strain evidence="2 3">P4T</strain>
    </source>
</reference>
<sequence length="228" mass="26437">MKLKGFVLFILLVACQIGHAQTGQLWSQFSLIYNPTPKWKLSTDAFARYQLVKNGWQGYVLREVVSYNIRPKVSLVMGSGYYFVDFSTADNHKEFRVWEGVQARWPKIGPWEFTHYVRLEQRIIFQGLNAPYVTRVRYKIGGGMPVAKWAGGSGVLSFSLGFEPLVLLNTPFDDLYAYTHRYYYGLGARLNSKWRVDLNYISQGFKGSRKERYHHSYDIAFLKLAYAI</sequence>
<dbReference type="RefSeq" id="WP_317488087.1">
    <property type="nucleotide sequence ID" value="NZ_CP136051.1"/>
</dbReference>
<proteinExistence type="predicted"/>
<feature type="chain" id="PRO_5047195769" evidence="1">
    <location>
        <begin position="21"/>
        <end position="228"/>
    </location>
</feature>
<dbReference type="Proteomes" id="UP001302349">
    <property type="component" value="Chromosome"/>
</dbReference>
<keyword evidence="3" id="KW-1185">Reference proteome</keyword>
<accession>A0ABZ0IJY1</accession>
<keyword evidence="1" id="KW-0732">Signal</keyword>
<name>A0ABZ0IJY1_9BACT</name>
<evidence type="ECO:0000313" key="2">
    <source>
        <dbReference type="EMBL" id="WOK05328.1"/>
    </source>
</evidence>
<evidence type="ECO:0000313" key="3">
    <source>
        <dbReference type="Proteomes" id="UP001302349"/>
    </source>
</evidence>
<feature type="signal peptide" evidence="1">
    <location>
        <begin position="1"/>
        <end position="20"/>
    </location>
</feature>
<protein>
    <submittedName>
        <fullName evidence="2">DUF2490 domain-containing protein</fullName>
    </submittedName>
</protein>
<organism evidence="2 3">
    <name type="scientific">Imperialibacter roseus</name>
    <dbReference type="NCBI Taxonomy" id="1324217"/>
    <lineage>
        <taxon>Bacteria</taxon>
        <taxon>Pseudomonadati</taxon>
        <taxon>Bacteroidota</taxon>
        <taxon>Cytophagia</taxon>
        <taxon>Cytophagales</taxon>
        <taxon>Flammeovirgaceae</taxon>
        <taxon>Imperialibacter</taxon>
    </lineage>
</organism>
<dbReference type="Pfam" id="PF10677">
    <property type="entry name" value="DUF2490"/>
    <property type="match status" value="1"/>
</dbReference>
<dbReference type="InterPro" id="IPR019619">
    <property type="entry name" value="DUF2490"/>
</dbReference>
<evidence type="ECO:0000256" key="1">
    <source>
        <dbReference type="SAM" id="SignalP"/>
    </source>
</evidence>